<organism evidence="2 3">
    <name type="scientific">Rhynchophorus ferrugineus</name>
    <name type="common">Red palm weevil</name>
    <name type="synonym">Curculio ferrugineus</name>
    <dbReference type="NCBI Taxonomy" id="354439"/>
    <lineage>
        <taxon>Eukaryota</taxon>
        <taxon>Metazoa</taxon>
        <taxon>Ecdysozoa</taxon>
        <taxon>Arthropoda</taxon>
        <taxon>Hexapoda</taxon>
        <taxon>Insecta</taxon>
        <taxon>Pterygota</taxon>
        <taxon>Neoptera</taxon>
        <taxon>Endopterygota</taxon>
        <taxon>Coleoptera</taxon>
        <taxon>Polyphaga</taxon>
        <taxon>Cucujiformia</taxon>
        <taxon>Curculionidae</taxon>
        <taxon>Dryophthorinae</taxon>
        <taxon>Rhynchophorus</taxon>
    </lineage>
</organism>
<feature type="region of interest" description="Disordered" evidence="1">
    <location>
        <begin position="38"/>
        <end position="85"/>
    </location>
</feature>
<reference evidence="2" key="1">
    <citation type="submission" date="2020-08" db="EMBL/GenBank/DDBJ databases">
        <title>Genome sequencing and assembly of the red palm weevil Rhynchophorus ferrugineus.</title>
        <authorList>
            <person name="Dias G.B."/>
            <person name="Bergman C.M."/>
            <person name="Manee M."/>
        </authorList>
    </citation>
    <scope>NUCLEOTIDE SEQUENCE</scope>
    <source>
        <strain evidence="2">AA-2017</strain>
        <tissue evidence="2">Whole larva</tissue>
    </source>
</reference>
<dbReference type="EMBL" id="JAACXV010014160">
    <property type="protein sequence ID" value="KAF7269887.1"/>
    <property type="molecule type" value="Genomic_DNA"/>
</dbReference>
<proteinExistence type="predicted"/>
<evidence type="ECO:0000313" key="3">
    <source>
        <dbReference type="Proteomes" id="UP000625711"/>
    </source>
</evidence>
<accession>A0A834HZS1</accession>
<dbReference type="AlphaFoldDB" id="A0A834HZS1"/>
<gene>
    <name evidence="2" type="ORF">GWI33_017092</name>
</gene>
<feature type="compositionally biased region" description="Basic and acidic residues" evidence="1">
    <location>
        <begin position="38"/>
        <end position="60"/>
    </location>
</feature>
<comment type="caution">
    <text evidence="2">The sequence shown here is derived from an EMBL/GenBank/DDBJ whole genome shotgun (WGS) entry which is preliminary data.</text>
</comment>
<evidence type="ECO:0000313" key="2">
    <source>
        <dbReference type="EMBL" id="KAF7269887.1"/>
    </source>
</evidence>
<keyword evidence="3" id="KW-1185">Reference proteome</keyword>
<dbReference type="Proteomes" id="UP000625711">
    <property type="component" value="Unassembled WGS sequence"/>
</dbReference>
<feature type="region of interest" description="Disordered" evidence="1">
    <location>
        <begin position="1"/>
        <end position="24"/>
    </location>
</feature>
<protein>
    <submittedName>
        <fullName evidence="2">Uncharacterized protein</fullName>
    </submittedName>
</protein>
<name>A0A834HZS1_RHYFE</name>
<evidence type="ECO:0000256" key="1">
    <source>
        <dbReference type="SAM" id="MobiDB-lite"/>
    </source>
</evidence>
<sequence length="85" mass="9634">MRRLGLRGTGYDSGNSSRTIQQGREEFVDFEDDCAFRRSGRSEEEESKINQRDFTIKDAGPEGSSRPSGAWKQMWGASSLRRSVE</sequence>
<feature type="compositionally biased region" description="Polar residues" evidence="1">
    <location>
        <begin position="12"/>
        <end position="22"/>
    </location>
</feature>